<sequence>MEKAAVSEKDITNSPTSEKHEEDAIIAEGDNQMRVSEEVNSLDTRKDNPKLDKDNAESDAGESIDEGSGLEFKCPVDNVVKHDDLGKECENMGMEPKSVGAKLNSDTQRVVSGDKMDEVGDLEPKAEEGNKQTPEEILGEQKEPEPVFDGTEVPGMEANRSTSFHSSDADHEAEGSAWPEKAVALKNFVKEKGAVAVTSVLRVLSVKRDEVEWVAGDEDKEASYSAKDKEVTEVSQKPADRSAWNPLSYIMFSHDDAENKFEQGVEGSEEPPQHIAMKGRIILYTRLGCQDCKEVRLFLHRKRLRYVEINIDVYPSRKLELEKFTGSSTVPKVFFNEIVIGGLTELNGLDESGKLGEKIDYLITEAPASEAPLPPLSGEDDASTSGSIDELALIVRKMKESIVVKDRFYKMRRFTNCFLGSEAVDFLSEDQYLEREEATEFGRKLVSKLFFRHILDENIFEDGNHLYRFLDNDPVVSSQCYNIPRGIVEAKPKPITEIAARLRFLSCAIFEAYTSVDGKHVDYRSIHGSEEFARYLRIIQELQRVELLDMPREEKLAFFINLYNMMAIHAILVLGFPKGALERRKLFGDFQYVIGGCTYSLSAIQNGILRGNQRPPYNLTKPFEFETLDGVTLPYAEPLIHFALVCGTRSGPALRCFSPGDIDKELMEAARDFLRGGGLIIDLNAKTAFASKILKWFSVDFGKNEMEVLKHASNFLEPTYSETLMELLDGAQLKSNFFIGALIWQDAHVFVGLEVKYNPLALISRDPESDDGCLLSESAQAVSDGGADGCVLIEHIVYFPMFLVRKPMCDTCPSRGPFSLEQEAHST</sequence>
<keyword evidence="4" id="KW-1185">Reference proteome</keyword>
<dbReference type="InterPro" id="IPR006869">
    <property type="entry name" value="DUF547"/>
</dbReference>
<dbReference type="PANTHER" id="PTHR46361:SF3">
    <property type="entry name" value="ELECTRON CARRIER_ PROTEIN DISULFIDE OXIDOREDUCTASE"/>
    <property type="match status" value="1"/>
</dbReference>
<protein>
    <recommendedName>
        <fullName evidence="2">DEP domain-containing protein</fullName>
    </recommendedName>
</protein>
<accession>A0A8X8D1U5</accession>
<dbReference type="PANTHER" id="PTHR46361">
    <property type="entry name" value="ELECTRON CARRIER/ PROTEIN DISULFIDE OXIDOREDUCTASE"/>
    <property type="match status" value="1"/>
</dbReference>
<evidence type="ECO:0000313" key="3">
    <source>
        <dbReference type="EMBL" id="KAG6784236.1"/>
    </source>
</evidence>
<dbReference type="CDD" id="cd03027">
    <property type="entry name" value="GRX_DEP"/>
    <property type="match status" value="1"/>
</dbReference>
<dbReference type="GO" id="GO:0035556">
    <property type="term" value="P:intracellular signal transduction"/>
    <property type="evidence" value="ECO:0007669"/>
    <property type="project" value="InterPro"/>
</dbReference>
<dbReference type="Pfam" id="PF00462">
    <property type="entry name" value="Glutaredoxin"/>
    <property type="match status" value="1"/>
</dbReference>
<gene>
    <name evidence="3" type="ORF">POTOM_009924</name>
</gene>
<dbReference type="EMBL" id="JAAWWB010000004">
    <property type="protein sequence ID" value="KAG6784236.1"/>
    <property type="molecule type" value="Genomic_DNA"/>
</dbReference>
<organism evidence="3 4">
    <name type="scientific">Populus tomentosa</name>
    <name type="common">Chinese white poplar</name>
    <dbReference type="NCBI Taxonomy" id="118781"/>
    <lineage>
        <taxon>Eukaryota</taxon>
        <taxon>Viridiplantae</taxon>
        <taxon>Streptophyta</taxon>
        <taxon>Embryophyta</taxon>
        <taxon>Tracheophyta</taxon>
        <taxon>Spermatophyta</taxon>
        <taxon>Magnoliopsida</taxon>
        <taxon>eudicotyledons</taxon>
        <taxon>Gunneridae</taxon>
        <taxon>Pentapetalae</taxon>
        <taxon>rosids</taxon>
        <taxon>fabids</taxon>
        <taxon>Malpighiales</taxon>
        <taxon>Salicaceae</taxon>
        <taxon>Saliceae</taxon>
        <taxon>Populus</taxon>
    </lineage>
</organism>
<reference evidence="3" key="1">
    <citation type="journal article" date="2020" name="bioRxiv">
        <title>Hybrid origin of Populus tomentosa Carr. identified through genome sequencing and phylogenomic analysis.</title>
        <authorList>
            <person name="An X."/>
            <person name="Gao K."/>
            <person name="Chen Z."/>
            <person name="Li J."/>
            <person name="Yang X."/>
            <person name="Yang X."/>
            <person name="Zhou J."/>
            <person name="Guo T."/>
            <person name="Zhao T."/>
            <person name="Huang S."/>
            <person name="Miao D."/>
            <person name="Khan W.U."/>
            <person name="Rao P."/>
            <person name="Ye M."/>
            <person name="Lei B."/>
            <person name="Liao W."/>
            <person name="Wang J."/>
            <person name="Ji L."/>
            <person name="Li Y."/>
            <person name="Guo B."/>
            <person name="Mustafa N.S."/>
            <person name="Li S."/>
            <person name="Yun Q."/>
            <person name="Keller S.R."/>
            <person name="Mao J."/>
            <person name="Zhang R."/>
            <person name="Strauss S.H."/>
        </authorList>
    </citation>
    <scope>NUCLEOTIDE SEQUENCE</scope>
    <source>
        <strain evidence="3">GM15</strain>
        <tissue evidence="3">Leaf</tissue>
    </source>
</reference>
<dbReference type="Proteomes" id="UP000886885">
    <property type="component" value="Chromosome 2D"/>
</dbReference>
<dbReference type="Pfam" id="PF00610">
    <property type="entry name" value="DEP"/>
    <property type="match status" value="1"/>
</dbReference>
<feature type="compositionally biased region" description="Basic and acidic residues" evidence="1">
    <location>
        <begin position="112"/>
        <end position="145"/>
    </location>
</feature>
<dbReference type="OrthoDB" id="418495at2759"/>
<proteinExistence type="predicted"/>
<feature type="region of interest" description="Disordered" evidence="1">
    <location>
        <begin position="88"/>
        <end position="171"/>
    </location>
</feature>
<feature type="region of interest" description="Disordered" evidence="1">
    <location>
        <begin position="1"/>
        <end position="70"/>
    </location>
</feature>
<dbReference type="AlphaFoldDB" id="A0A8X8D1U5"/>
<dbReference type="PROSITE" id="PS51354">
    <property type="entry name" value="GLUTAREDOXIN_2"/>
    <property type="match status" value="1"/>
</dbReference>
<dbReference type="InterPro" id="IPR000591">
    <property type="entry name" value="DEP_dom"/>
</dbReference>
<name>A0A8X8D1U5_POPTO</name>
<feature type="compositionally biased region" description="Basic and acidic residues" evidence="1">
    <location>
        <begin position="43"/>
        <end position="56"/>
    </location>
</feature>
<feature type="domain" description="DEP" evidence="2">
    <location>
        <begin position="398"/>
        <end position="471"/>
    </location>
</feature>
<comment type="caution">
    <text evidence="3">The sequence shown here is derived from an EMBL/GenBank/DDBJ whole genome shotgun (WGS) entry which is preliminary data.</text>
</comment>
<evidence type="ECO:0000259" key="2">
    <source>
        <dbReference type="PROSITE" id="PS50186"/>
    </source>
</evidence>
<evidence type="ECO:0000313" key="4">
    <source>
        <dbReference type="Proteomes" id="UP000886885"/>
    </source>
</evidence>
<dbReference type="CDD" id="cd04371">
    <property type="entry name" value="DEP"/>
    <property type="match status" value="1"/>
</dbReference>
<dbReference type="Pfam" id="PF04784">
    <property type="entry name" value="DUF547"/>
    <property type="match status" value="1"/>
</dbReference>
<dbReference type="SMART" id="SM00049">
    <property type="entry name" value="DEP"/>
    <property type="match status" value="1"/>
</dbReference>
<evidence type="ECO:0000256" key="1">
    <source>
        <dbReference type="SAM" id="MobiDB-lite"/>
    </source>
</evidence>
<feature type="compositionally biased region" description="Basic and acidic residues" evidence="1">
    <location>
        <begin position="1"/>
        <end position="23"/>
    </location>
</feature>
<dbReference type="InterPro" id="IPR002109">
    <property type="entry name" value="Glutaredoxin"/>
</dbReference>
<dbReference type="PROSITE" id="PS50186">
    <property type="entry name" value="DEP"/>
    <property type="match status" value="1"/>
</dbReference>